<evidence type="ECO:0000256" key="7">
    <source>
        <dbReference type="ARBA" id="ARBA00022840"/>
    </source>
</evidence>
<dbReference type="InterPro" id="IPR004443">
    <property type="entry name" value="YjeF_N_dom"/>
</dbReference>
<comment type="similarity">
    <text evidence="17">Belongs to the NnrD/CARKD family.</text>
</comment>
<keyword evidence="6 17" id="KW-0547">Nucleotide-binding</keyword>
<comment type="function">
    <text evidence="14 18">Bifunctional enzyme that catalyzes the epimerization of the S- and R-forms of NAD(P)HX and the dehydration of the S-form of NAD(P)HX at the expense of ADP, which is converted to AMP. This allows the repair of both epimers of NAD(P)HX, a damaged form of NAD(P)H that is a result of enzymatic or heat-dependent hydration.</text>
</comment>
<evidence type="ECO:0000256" key="18">
    <source>
        <dbReference type="PIRNR" id="PIRNR017184"/>
    </source>
</evidence>
<keyword evidence="7 17" id="KW-0067">ATP-binding</keyword>
<evidence type="ECO:0000256" key="16">
    <source>
        <dbReference type="ARBA" id="ARBA00049209"/>
    </source>
</evidence>
<evidence type="ECO:0000256" key="10">
    <source>
        <dbReference type="ARBA" id="ARBA00023027"/>
    </source>
</evidence>
<comment type="catalytic activity">
    <reaction evidence="1 18">
        <text>(6R)-NADHX = (6S)-NADHX</text>
        <dbReference type="Rhea" id="RHEA:32215"/>
        <dbReference type="ChEBI" id="CHEBI:64074"/>
        <dbReference type="ChEBI" id="CHEBI:64075"/>
        <dbReference type="EC" id="5.1.99.6"/>
    </reaction>
</comment>
<dbReference type="Proteomes" id="UP001501057">
    <property type="component" value="Unassembled WGS sequence"/>
</dbReference>
<feature type="binding site" evidence="17">
    <location>
        <position position="245"/>
    </location>
    <ligand>
        <name>(6S)-NADPHX</name>
        <dbReference type="ChEBI" id="CHEBI:64076"/>
    </ligand>
</feature>
<keyword evidence="12 17" id="KW-0456">Lyase</keyword>
<comment type="similarity">
    <text evidence="3 18">In the N-terminal section; belongs to the NnrE/AIBP family.</text>
</comment>
<evidence type="ECO:0000256" key="3">
    <source>
        <dbReference type="ARBA" id="ARBA00006001"/>
    </source>
</evidence>
<evidence type="ECO:0000256" key="12">
    <source>
        <dbReference type="ARBA" id="ARBA00023239"/>
    </source>
</evidence>
<dbReference type="Gene3D" id="3.40.1190.20">
    <property type="match status" value="1"/>
</dbReference>
<evidence type="ECO:0000256" key="9">
    <source>
        <dbReference type="ARBA" id="ARBA00022958"/>
    </source>
</evidence>
<dbReference type="HAMAP" id="MF_01965">
    <property type="entry name" value="NADHX_dehydratase"/>
    <property type="match status" value="1"/>
</dbReference>
<dbReference type="EMBL" id="BAAAME010000010">
    <property type="protein sequence ID" value="GAA1752821.1"/>
    <property type="molecule type" value="Genomic_DNA"/>
</dbReference>
<proteinExistence type="inferred from homology"/>
<dbReference type="PANTHER" id="PTHR12592:SF0">
    <property type="entry name" value="ATP-DEPENDENT (S)-NAD(P)H-HYDRATE DEHYDRATASE"/>
    <property type="match status" value="1"/>
</dbReference>
<evidence type="ECO:0000256" key="1">
    <source>
        <dbReference type="ARBA" id="ARBA00000013"/>
    </source>
</evidence>
<dbReference type="InterPro" id="IPR030677">
    <property type="entry name" value="Nnr"/>
</dbReference>
<comment type="cofactor">
    <cofactor evidence="17">
        <name>Mg(2+)</name>
        <dbReference type="ChEBI" id="CHEBI:18420"/>
    </cofactor>
</comment>
<dbReference type="InterPro" id="IPR000631">
    <property type="entry name" value="CARKD"/>
</dbReference>
<evidence type="ECO:0000256" key="6">
    <source>
        <dbReference type="ARBA" id="ARBA00022741"/>
    </source>
</evidence>
<evidence type="ECO:0000256" key="8">
    <source>
        <dbReference type="ARBA" id="ARBA00022857"/>
    </source>
</evidence>
<evidence type="ECO:0000259" key="20">
    <source>
        <dbReference type="PROSITE" id="PS51385"/>
    </source>
</evidence>
<keyword evidence="22" id="KW-1185">Reference proteome</keyword>
<evidence type="ECO:0000259" key="19">
    <source>
        <dbReference type="PROSITE" id="PS51383"/>
    </source>
</evidence>
<gene>
    <name evidence="17" type="primary">nnrD</name>
    <name evidence="21" type="ORF">GCM10009710_35620</name>
</gene>
<comment type="cofactor">
    <cofactor evidence="18">
        <name>K(+)</name>
        <dbReference type="ChEBI" id="CHEBI:29103"/>
    </cofactor>
    <text evidence="18">Binds 1 potassium ion per subunit.</text>
</comment>
<keyword evidence="11 18" id="KW-0413">Isomerase</keyword>
<evidence type="ECO:0000256" key="13">
    <source>
        <dbReference type="ARBA" id="ARBA00023268"/>
    </source>
</evidence>
<dbReference type="PROSITE" id="PS01050">
    <property type="entry name" value="YJEF_C_2"/>
    <property type="match status" value="1"/>
</dbReference>
<protein>
    <recommendedName>
        <fullName evidence="17">ADP-dependent (S)-NAD(P)H-hydrate dehydratase</fullName>
        <ecNumber evidence="17">4.2.1.136</ecNumber>
    </recommendedName>
    <alternativeName>
        <fullName evidence="17">ADP-dependent NAD(P)HX dehydratase</fullName>
    </alternativeName>
</protein>
<evidence type="ECO:0000256" key="17">
    <source>
        <dbReference type="HAMAP-Rule" id="MF_01965"/>
    </source>
</evidence>
<dbReference type="EC" id="4.2.1.136" evidence="17"/>
<comment type="caution">
    <text evidence="21">The sequence shown here is derived from an EMBL/GenBank/DDBJ whole genome shotgun (WGS) entry which is preliminary data.</text>
</comment>
<keyword evidence="9 18" id="KW-0630">Potassium</keyword>
<feature type="binding site" evidence="17">
    <location>
        <position position="295"/>
    </location>
    <ligand>
        <name>(6S)-NADPHX</name>
        <dbReference type="ChEBI" id="CHEBI:64076"/>
    </ligand>
</feature>
<dbReference type="PIRSF" id="PIRSF017184">
    <property type="entry name" value="Nnr"/>
    <property type="match status" value="1"/>
</dbReference>
<comment type="catalytic activity">
    <reaction evidence="15 17 18">
        <text>(6S)-NADHX + ADP = AMP + phosphate + NADH + H(+)</text>
        <dbReference type="Rhea" id="RHEA:32223"/>
        <dbReference type="ChEBI" id="CHEBI:15378"/>
        <dbReference type="ChEBI" id="CHEBI:43474"/>
        <dbReference type="ChEBI" id="CHEBI:57945"/>
        <dbReference type="ChEBI" id="CHEBI:64074"/>
        <dbReference type="ChEBI" id="CHEBI:456215"/>
        <dbReference type="ChEBI" id="CHEBI:456216"/>
        <dbReference type="EC" id="4.2.1.136"/>
    </reaction>
</comment>
<reference evidence="21 22" key="1">
    <citation type="journal article" date="2019" name="Int. J. Syst. Evol. Microbiol.">
        <title>The Global Catalogue of Microorganisms (GCM) 10K type strain sequencing project: providing services to taxonomists for standard genome sequencing and annotation.</title>
        <authorList>
            <consortium name="The Broad Institute Genomics Platform"/>
            <consortium name="The Broad Institute Genome Sequencing Center for Infectious Disease"/>
            <person name="Wu L."/>
            <person name="Ma J."/>
        </authorList>
    </citation>
    <scope>NUCLEOTIDE SEQUENCE [LARGE SCALE GENOMIC DNA]</scope>
    <source>
        <strain evidence="21 22">JCM 13518</strain>
    </source>
</reference>
<evidence type="ECO:0000256" key="5">
    <source>
        <dbReference type="ARBA" id="ARBA00022723"/>
    </source>
</evidence>
<evidence type="ECO:0000313" key="21">
    <source>
        <dbReference type="EMBL" id="GAA1752821.1"/>
    </source>
</evidence>
<dbReference type="Gene3D" id="3.40.50.10260">
    <property type="entry name" value="YjeF N-terminal domain"/>
    <property type="match status" value="1"/>
</dbReference>
<evidence type="ECO:0000256" key="14">
    <source>
        <dbReference type="ARBA" id="ARBA00025153"/>
    </source>
</evidence>
<evidence type="ECO:0000256" key="11">
    <source>
        <dbReference type="ARBA" id="ARBA00023235"/>
    </source>
</evidence>
<comment type="similarity">
    <text evidence="4 18">In the C-terminal section; belongs to the NnrD/CARKD family.</text>
</comment>
<dbReference type="InterPro" id="IPR017953">
    <property type="entry name" value="Carbohydrate_kinase_pred_CS"/>
</dbReference>
<feature type="binding site" evidence="17">
    <location>
        <position position="403"/>
    </location>
    <ligand>
        <name>AMP</name>
        <dbReference type="ChEBI" id="CHEBI:456215"/>
    </ligand>
</feature>
<name>A0ABN2KE15_9ACTN</name>
<feature type="domain" description="YjeF N-terminal" evidence="20">
    <location>
        <begin position="10"/>
        <end position="202"/>
    </location>
</feature>
<dbReference type="SUPFAM" id="SSF53613">
    <property type="entry name" value="Ribokinase-like"/>
    <property type="match status" value="1"/>
</dbReference>
<dbReference type="Pfam" id="PF03853">
    <property type="entry name" value="YjeF_N"/>
    <property type="match status" value="1"/>
</dbReference>
<feature type="binding site" evidence="17">
    <location>
        <begin position="374"/>
        <end position="378"/>
    </location>
    <ligand>
        <name>AMP</name>
        <dbReference type="ChEBI" id="CHEBI:456215"/>
    </ligand>
</feature>
<dbReference type="Pfam" id="PF01256">
    <property type="entry name" value="Carb_kinase"/>
    <property type="match status" value="1"/>
</dbReference>
<keyword evidence="5 18" id="KW-0479">Metal-binding</keyword>
<evidence type="ECO:0000256" key="15">
    <source>
        <dbReference type="ARBA" id="ARBA00048238"/>
    </source>
</evidence>
<dbReference type="InterPro" id="IPR036652">
    <property type="entry name" value="YjeF_N_dom_sf"/>
</dbReference>
<dbReference type="InterPro" id="IPR029056">
    <property type="entry name" value="Ribokinase-like"/>
</dbReference>
<evidence type="ECO:0000313" key="22">
    <source>
        <dbReference type="Proteomes" id="UP001501057"/>
    </source>
</evidence>
<dbReference type="CDD" id="cd01171">
    <property type="entry name" value="YXKO-related"/>
    <property type="match status" value="1"/>
</dbReference>
<evidence type="ECO:0000256" key="2">
    <source>
        <dbReference type="ARBA" id="ARBA00000909"/>
    </source>
</evidence>
<keyword evidence="8 17" id="KW-0521">NADP</keyword>
<dbReference type="PANTHER" id="PTHR12592">
    <property type="entry name" value="ATP-DEPENDENT (S)-NAD(P)H-HYDRATE DEHYDRATASE FAMILY MEMBER"/>
    <property type="match status" value="1"/>
</dbReference>
<dbReference type="NCBIfam" id="TIGR00197">
    <property type="entry name" value="yjeF_nterm"/>
    <property type="match status" value="1"/>
</dbReference>
<accession>A0ABN2KE15</accession>
<feature type="binding site" evidence="17">
    <location>
        <position position="404"/>
    </location>
    <ligand>
        <name>(6S)-NADPHX</name>
        <dbReference type="ChEBI" id="CHEBI:64076"/>
    </ligand>
</feature>
<comment type="function">
    <text evidence="17">Catalyzes the dehydration of the S-form of NAD(P)HX at the expense of ADP, which is converted to AMP. Together with NAD(P)HX epimerase, which catalyzes the epimerization of the S- and R-forms, the enzyme allows the repair of both epimers of NAD(P)HX, a damaged form of NAD(P)H that is a result of enzymatic or heat-dependent hydration.</text>
</comment>
<dbReference type="RefSeq" id="WP_344204035.1">
    <property type="nucleotide sequence ID" value="NZ_BAAAME010000010.1"/>
</dbReference>
<dbReference type="SUPFAM" id="SSF64153">
    <property type="entry name" value="YjeF N-terminal domain-like"/>
    <property type="match status" value="1"/>
</dbReference>
<feature type="domain" description="YjeF C-terminal" evidence="19">
    <location>
        <begin position="210"/>
        <end position="460"/>
    </location>
</feature>
<dbReference type="PROSITE" id="PS51385">
    <property type="entry name" value="YJEF_N"/>
    <property type="match status" value="1"/>
</dbReference>
<comment type="catalytic activity">
    <reaction evidence="2 18">
        <text>(6R)-NADPHX = (6S)-NADPHX</text>
        <dbReference type="Rhea" id="RHEA:32227"/>
        <dbReference type="ChEBI" id="CHEBI:64076"/>
        <dbReference type="ChEBI" id="CHEBI:64077"/>
        <dbReference type="EC" id="5.1.99.6"/>
    </reaction>
</comment>
<dbReference type="PROSITE" id="PS51383">
    <property type="entry name" value="YJEF_C_3"/>
    <property type="match status" value="1"/>
</dbReference>
<keyword evidence="10 17" id="KW-0520">NAD</keyword>
<keyword evidence="13" id="KW-0511">Multifunctional enzyme</keyword>
<sequence>MLHAHDVAAVRAAEELAARDVGWDALMQQAADALAEVLLAELPSGRTPVFLVGPGNNGGDALFAAARVRERGFPANVCLLDPEHAHEAGLAAARAAGVGEVDEPHGHTVVVDGILGIGARAGLSGRAAGWAAWQAETRPYTVAVDVPSGIGVDDGTTPGPHLVADRTVTFGTSKPGLLVGPAADAAGTVTLAPIGLGPYLGEPVVEALTTADAGVLAPAVPHGDAHKYTRGVVGVRAGSTQFPGAAHLVVAGAQSGPAGYVRFVGDDAVAQQVVLRAPEVVPAAGRVQAWVVGPGGGDDAGTHLSAALADDVPVVVDATALQHLPDHLRADVVLTPHAGELATLLDVDRAEVESDPWTHARTASGRWGATVLLKGRRTIVVAPTGPTRVNLSGTAWLGTAGSGDVLSGLLGSLLASGLPPRDAASVGAFLHGAAAVRANPGGPVTATAVAAAIPAVLADFLAGRLTGERDW</sequence>
<evidence type="ECO:0000256" key="4">
    <source>
        <dbReference type="ARBA" id="ARBA00009524"/>
    </source>
</evidence>
<comment type="catalytic activity">
    <reaction evidence="16 17 18">
        <text>(6S)-NADPHX + ADP = AMP + phosphate + NADPH + H(+)</text>
        <dbReference type="Rhea" id="RHEA:32235"/>
        <dbReference type="ChEBI" id="CHEBI:15378"/>
        <dbReference type="ChEBI" id="CHEBI:43474"/>
        <dbReference type="ChEBI" id="CHEBI:57783"/>
        <dbReference type="ChEBI" id="CHEBI:64076"/>
        <dbReference type="ChEBI" id="CHEBI:456215"/>
        <dbReference type="ChEBI" id="CHEBI:456216"/>
        <dbReference type="EC" id="4.2.1.136"/>
    </reaction>
</comment>
<feature type="binding site" evidence="17">
    <location>
        <position position="337"/>
    </location>
    <ligand>
        <name>(6S)-NADPHX</name>
        <dbReference type="ChEBI" id="CHEBI:64076"/>
    </ligand>
</feature>
<comment type="subunit">
    <text evidence="17">Homotetramer.</text>
</comment>
<organism evidence="21 22">
    <name type="scientific">Aeromicrobium alkaliterrae</name>
    <dbReference type="NCBI Taxonomy" id="302168"/>
    <lineage>
        <taxon>Bacteria</taxon>
        <taxon>Bacillati</taxon>
        <taxon>Actinomycetota</taxon>
        <taxon>Actinomycetes</taxon>
        <taxon>Propionibacteriales</taxon>
        <taxon>Nocardioidaceae</taxon>
        <taxon>Aeromicrobium</taxon>
    </lineage>
</organism>